<organism evidence="1 2">
    <name type="scientific">Onchocerca flexuosa</name>
    <dbReference type="NCBI Taxonomy" id="387005"/>
    <lineage>
        <taxon>Eukaryota</taxon>
        <taxon>Metazoa</taxon>
        <taxon>Ecdysozoa</taxon>
        <taxon>Nematoda</taxon>
        <taxon>Chromadorea</taxon>
        <taxon>Rhabditida</taxon>
        <taxon>Spirurina</taxon>
        <taxon>Spiruromorpha</taxon>
        <taxon>Filarioidea</taxon>
        <taxon>Onchocercidae</taxon>
        <taxon>Onchocerca</taxon>
    </lineage>
</organism>
<reference evidence="1 2" key="1">
    <citation type="submission" date="2015-12" db="EMBL/GenBank/DDBJ databases">
        <title>Draft genome of the nematode, Onchocerca flexuosa.</title>
        <authorList>
            <person name="Mitreva M."/>
        </authorList>
    </citation>
    <scope>NUCLEOTIDE SEQUENCE [LARGE SCALE GENOMIC DNA]</scope>
    <source>
        <strain evidence="1">Red Deer</strain>
    </source>
</reference>
<dbReference type="Gene3D" id="3.30.70.870">
    <property type="entry name" value="Elongation Factor G (Translational Gtpase), domain 3"/>
    <property type="match status" value="1"/>
</dbReference>
<accession>A0A238BT35</accession>
<evidence type="ECO:0000313" key="2">
    <source>
        <dbReference type="Proteomes" id="UP000242913"/>
    </source>
</evidence>
<name>A0A238BT35_9BILA</name>
<proteinExistence type="predicted"/>
<gene>
    <name evidence="1" type="ORF">X798_04602</name>
</gene>
<dbReference type="Proteomes" id="UP000242913">
    <property type="component" value="Unassembled WGS sequence"/>
</dbReference>
<keyword evidence="2" id="KW-1185">Reference proteome</keyword>
<sequence length="111" mass="12415">MSNIVSKTACESLLPKICRSRNKCCNYLTTTLSGEAFEVGGRGEQQLVVLTENMRRGSFELSISSPRVFFKEGLKKLEPIEEVIINVDDEYSGTTWKNLASVKVKITPELI</sequence>
<protein>
    <submittedName>
        <fullName evidence="1">Uncharacterized protein</fullName>
    </submittedName>
</protein>
<dbReference type="AlphaFoldDB" id="A0A238BT35"/>
<dbReference type="EMBL" id="KZ270009">
    <property type="protein sequence ID" value="OZC08402.1"/>
    <property type="molecule type" value="Genomic_DNA"/>
</dbReference>
<dbReference type="OrthoDB" id="6699954at2759"/>
<evidence type="ECO:0000313" key="1">
    <source>
        <dbReference type="EMBL" id="OZC08402.1"/>
    </source>
</evidence>